<sequence>PLVIQSGPAPARTHGSFSRARTSADPPPREQYSAATHPTQLLTRSGPTPDRANAPRVRRRVGRPTRVATEEWTCHCRLRWAEIVRDRQL</sequence>
<keyword evidence="3" id="KW-1185">Reference proteome</keyword>
<reference evidence="2" key="1">
    <citation type="submission" date="2023-11" db="EMBL/GenBank/DDBJ databases">
        <authorList>
            <person name="De Vega J J."/>
            <person name="De Vega J J."/>
        </authorList>
    </citation>
    <scope>NUCLEOTIDE SEQUENCE</scope>
</reference>
<evidence type="ECO:0000313" key="3">
    <source>
        <dbReference type="Proteomes" id="UP001295794"/>
    </source>
</evidence>
<feature type="compositionally biased region" description="Polar residues" evidence="1">
    <location>
        <begin position="33"/>
        <end position="46"/>
    </location>
</feature>
<comment type="caution">
    <text evidence="2">The sequence shown here is derived from an EMBL/GenBank/DDBJ whole genome shotgun (WGS) entry which is preliminary data.</text>
</comment>
<gene>
    <name evidence="2" type="ORF">MYCIT1_LOCUS8096</name>
</gene>
<feature type="non-terminal residue" evidence="2">
    <location>
        <position position="1"/>
    </location>
</feature>
<dbReference type="AlphaFoldDB" id="A0AAD2GYE0"/>
<dbReference type="EMBL" id="CAVNYO010000109">
    <property type="protein sequence ID" value="CAK5266399.1"/>
    <property type="molecule type" value="Genomic_DNA"/>
</dbReference>
<evidence type="ECO:0000256" key="1">
    <source>
        <dbReference type="SAM" id="MobiDB-lite"/>
    </source>
</evidence>
<dbReference type="Proteomes" id="UP001295794">
    <property type="component" value="Unassembled WGS sequence"/>
</dbReference>
<accession>A0AAD2GYE0</accession>
<evidence type="ECO:0000313" key="2">
    <source>
        <dbReference type="EMBL" id="CAK5266399.1"/>
    </source>
</evidence>
<protein>
    <submittedName>
        <fullName evidence="2">Uncharacterized protein</fullName>
    </submittedName>
</protein>
<organism evidence="2 3">
    <name type="scientific">Mycena citricolor</name>
    <dbReference type="NCBI Taxonomy" id="2018698"/>
    <lineage>
        <taxon>Eukaryota</taxon>
        <taxon>Fungi</taxon>
        <taxon>Dikarya</taxon>
        <taxon>Basidiomycota</taxon>
        <taxon>Agaricomycotina</taxon>
        <taxon>Agaricomycetes</taxon>
        <taxon>Agaricomycetidae</taxon>
        <taxon>Agaricales</taxon>
        <taxon>Marasmiineae</taxon>
        <taxon>Mycenaceae</taxon>
        <taxon>Mycena</taxon>
    </lineage>
</organism>
<feature type="region of interest" description="Disordered" evidence="1">
    <location>
        <begin position="1"/>
        <end position="64"/>
    </location>
</feature>
<name>A0AAD2GYE0_9AGAR</name>
<proteinExistence type="predicted"/>